<dbReference type="InterPro" id="IPR006186">
    <property type="entry name" value="Ser/Thr-sp_prot-phosphatase"/>
</dbReference>
<dbReference type="SMART" id="SM00156">
    <property type="entry name" value="PP2Ac"/>
    <property type="match status" value="1"/>
</dbReference>
<dbReference type="PRINTS" id="PR00114">
    <property type="entry name" value="STPHPHTASE"/>
</dbReference>
<dbReference type="eggNOG" id="COG0639">
    <property type="taxonomic scope" value="Bacteria"/>
</dbReference>
<proteinExistence type="predicted"/>
<comment type="caution">
    <text evidence="2">The sequence shown here is derived from an EMBL/GenBank/DDBJ whole genome shotgun (WGS) entry which is preliminary data.</text>
</comment>
<dbReference type="PANTHER" id="PTHR32004">
    <property type="entry name" value="TRNA LIGASE"/>
    <property type="match status" value="1"/>
</dbReference>
<dbReference type="EMBL" id="AZJJ01000001">
    <property type="protein sequence ID" value="ETD27736.1"/>
    <property type="molecule type" value="Genomic_DNA"/>
</dbReference>
<dbReference type="eggNOG" id="COG4639">
    <property type="taxonomic scope" value="Bacteria"/>
</dbReference>
<feature type="domain" description="Serine/threonine specific protein phosphatases" evidence="1">
    <location>
        <begin position="165"/>
        <end position="444"/>
    </location>
</feature>
<dbReference type="SUPFAM" id="SSF52540">
    <property type="entry name" value="P-loop containing nucleoside triphosphate hydrolases"/>
    <property type="match status" value="1"/>
</dbReference>
<dbReference type="InterPro" id="IPR029052">
    <property type="entry name" value="Metallo-depent_PP-like"/>
</dbReference>
<dbReference type="RefSeq" id="WP_023929578.1">
    <property type="nucleotide sequence ID" value="NZ_KI669458.1"/>
</dbReference>
<keyword evidence="3" id="KW-1185">Reference proteome</keyword>
<accession>V8CLV3</accession>
<protein>
    <recommendedName>
        <fullName evidence="1">Serine/threonine specific protein phosphatases domain-containing protein</fullName>
    </recommendedName>
</protein>
<dbReference type="Pfam" id="PF13671">
    <property type="entry name" value="AAA_33"/>
    <property type="match status" value="1"/>
</dbReference>
<dbReference type="eggNOG" id="COG5324">
    <property type="taxonomic scope" value="Bacteria"/>
</dbReference>
<dbReference type="PANTHER" id="PTHR32004:SF1">
    <property type="entry name" value="TRNA LIGASE"/>
    <property type="match status" value="1"/>
</dbReference>
<dbReference type="InterPro" id="IPR004843">
    <property type="entry name" value="Calcineurin-like_PHP"/>
</dbReference>
<dbReference type="Gene3D" id="3.60.21.10">
    <property type="match status" value="1"/>
</dbReference>
<dbReference type="SUPFAM" id="SSF56300">
    <property type="entry name" value="Metallo-dependent phosphatases"/>
    <property type="match status" value="1"/>
</dbReference>
<dbReference type="InterPro" id="IPR019039">
    <property type="entry name" value="T4-Rnl1-like_N"/>
</dbReference>
<dbReference type="STRING" id="1357399.HMPREF2087_00657"/>
<evidence type="ECO:0000259" key="1">
    <source>
        <dbReference type="SMART" id="SM00156"/>
    </source>
</evidence>
<dbReference type="Proteomes" id="UP000018688">
    <property type="component" value="Unassembled WGS sequence"/>
</dbReference>
<dbReference type="HOGENOM" id="CLU_363972_0_0_7"/>
<dbReference type="OrthoDB" id="9807890at2"/>
<reference evidence="2 3" key="1">
    <citation type="submission" date="2013-10" db="EMBL/GenBank/DDBJ databases">
        <title>The Genome Sequence of Helicobacter canis NCTC 12740.</title>
        <authorList>
            <consortium name="The Broad Institute Genomics Platform"/>
            <person name="Earl A."/>
            <person name="Fox J.G."/>
            <person name="Shen Z."/>
            <person name="Young S.K."/>
            <person name="Zeng Q."/>
            <person name="Gargeya S."/>
            <person name="Fitzgerald M."/>
            <person name="Abouelleil A."/>
            <person name="Alvarado L."/>
            <person name="Chapman S.B."/>
            <person name="Gainer-Dewar J."/>
            <person name="Goldberg J."/>
            <person name="Griggs A."/>
            <person name="Gujja S."/>
            <person name="Hansen M."/>
            <person name="Howarth C."/>
            <person name="Imamovic A."/>
            <person name="Ireland A."/>
            <person name="Larimer J."/>
            <person name="McCowan C."/>
            <person name="Murphy C."/>
            <person name="Pearson M."/>
            <person name="Poon T.W."/>
            <person name="Priest M."/>
            <person name="Roberts A."/>
            <person name="Saif S."/>
            <person name="Shea T."/>
            <person name="Sykes S."/>
            <person name="Wortman J."/>
            <person name="Nusbaum C."/>
            <person name="Birren B."/>
        </authorList>
    </citation>
    <scope>NUCLEOTIDE SEQUENCE [LARGE SCALE GENOMIC DNA]</scope>
    <source>
        <strain evidence="2 3">NCTC 12740</strain>
    </source>
</reference>
<organism evidence="2 3">
    <name type="scientific">Helicobacter canis NCTC 12740</name>
    <dbReference type="NCBI Taxonomy" id="1357399"/>
    <lineage>
        <taxon>Bacteria</taxon>
        <taxon>Pseudomonadati</taxon>
        <taxon>Campylobacterota</taxon>
        <taxon>Epsilonproteobacteria</taxon>
        <taxon>Campylobacterales</taxon>
        <taxon>Helicobacteraceae</taxon>
        <taxon>Helicobacter</taxon>
    </lineage>
</organism>
<dbReference type="GO" id="GO:0016787">
    <property type="term" value="F:hydrolase activity"/>
    <property type="evidence" value="ECO:0007669"/>
    <property type="project" value="InterPro"/>
</dbReference>
<dbReference type="AlphaFoldDB" id="V8CLV3"/>
<evidence type="ECO:0000313" key="3">
    <source>
        <dbReference type="Proteomes" id="UP000018688"/>
    </source>
</evidence>
<gene>
    <name evidence="2" type="ORF">HMPREF2087_00657</name>
</gene>
<dbReference type="PATRIC" id="fig|1357399.3.peg.687"/>
<sequence>MRTLLLMRGLPASGKSSWIHTHNLQAYTLSPDSLRLMVSAPILLPKPNTLHASDTQKVDSIYAINQANDKRVWKLLFELLELRIARGDFTIIDATHTSLQALRAYESLAQIYRYRIFVLDFSDVSLEIVKKRNSLRSQSDAYKAVPESILESMAKKLKDSLAQALPSRYTLLKPDSALEHLRLKPIDLNAYTSIHHIGDIHGCIESVVEYLLYTFSLEARTPPYRTKEQALNALRQSNFAKEICLQLFHPTSYYIFLGDYIDRGVGSGEVVALLLAIMEERNICLLEGNHERWLQKWGRDELGENEFSTFSVKDLEQAGLSPKDTHRLYARLRQCAYYTFDNKQVLCTHGGLPTLPDNLALISTRQLIYGSGDYEDMQECAKSFYASTDSNTYQIFGHRNREKHGVRVCERSFALEGGVEFGGCLRACILHKARLGFYLKPHNPQAHKLQGIFSQNLLGLMQRDFCEIYLQNSKDPALARRLNARHNARKIHSLVEKLRKSSLIREKSFGTISSFNFTKEVFYNKKWDTLTCKARGLFIDTHSYSIVARSYDKFFNLYEREESSLESLERTLSYPVQVYVKENGFLGIMSANPYCGKTLESSSLSLRASETSVAIHNINGDSSSAKNLREQAQDSRIFIQNATNPTKLQAAGFEMRNRGFQARGEGSYLEGNDLDPSAESAIYRSKPTLENKLFITSKSDALSPYAATMRELIAQHLARHASTLQSTQEALESSLATYLQEQNLSLVFEVIDPKSDPHIIAYNTPQVILLDAIYNTPNLTKLTYDELCALGARFGFSVKEKVGDIACWEEFVEFLQKHGVYTSSEPSSPNLLGSGRREDGFIEGFVLEDSAGFMLKVKLPYYQGWKYLRTLVESSLAQKPKKHKLSGLAKDFKEWLDSTPNAQEHSLISLRAQFLDFYQSL</sequence>
<dbReference type="GO" id="GO:0006388">
    <property type="term" value="P:tRNA splicing, via endonucleolytic cleavage and ligation"/>
    <property type="evidence" value="ECO:0007669"/>
    <property type="project" value="TreeGrafter"/>
</dbReference>
<name>V8CLV3_9HELI</name>
<dbReference type="Gene3D" id="3.40.50.300">
    <property type="entry name" value="P-loop containing nucleotide triphosphate hydrolases"/>
    <property type="match status" value="1"/>
</dbReference>
<dbReference type="GO" id="GO:0003972">
    <property type="term" value="F:RNA ligase (ATP) activity"/>
    <property type="evidence" value="ECO:0007669"/>
    <property type="project" value="TreeGrafter"/>
</dbReference>
<dbReference type="Pfam" id="PF00149">
    <property type="entry name" value="Metallophos"/>
    <property type="match status" value="1"/>
</dbReference>
<dbReference type="Pfam" id="PF09511">
    <property type="entry name" value="RNA_lig_T4_1"/>
    <property type="match status" value="2"/>
</dbReference>
<dbReference type="InterPro" id="IPR027417">
    <property type="entry name" value="P-loop_NTPase"/>
</dbReference>
<evidence type="ECO:0000313" key="2">
    <source>
        <dbReference type="EMBL" id="ETD27736.1"/>
    </source>
</evidence>